<evidence type="ECO:0000256" key="1">
    <source>
        <dbReference type="ARBA" id="ARBA00022801"/>
    </source>
</evidence>
<organism evidence="7 8">
    <name type="scientific">Elasticomyces elasticus</name>
    <dbReference type="NCBI Taxonomy" id="574655"/>
    <lineage>
        <taxon>Eukaryota</taxon>
        <taxon>Fungi</taxon>
        <taxon>Dikarya</taxon>
        <taxon>Ascomycota</taxon>
        <taxon>Pezizomycotina</taxon>
        <taxon>Dothideomycetes</taxon>
        <taxon>Dothideomycetidae</taxon>
        <taxon>Mycosphaerellales</taxon>
        <taxon>Teratosphaeriaceae</taxon>
        <taxon>Elasticomyces</taxon>
    </lineage>
</organism>
<feature type="active site" description="Nucleophile" evidence="4">
    <location>
        <position position="59"/>
    </location>
</feature>
<feature type="short sequence motif" description="GXSXG" evidence="4">
    <location>
        <begin position="57"/>
        <end position="61"/>
    </location>
</feature>
<dbReference type="GO" id="GO:0016042">
    <property type="term" value="P:lipid catabolic process"/>
    <property type="evidence" value="ECO:0007669"/>
    <property type="project" value="UniProtKB-UniRule"/>
</dbReference>
<dbReference type="Pfam" id="PF01734">
    <property type="entry name" value="Patatin"/>
    <property type="match status" value="1"/>
</dbReference>
<keyword evidence="3 4" id="KW-0443">Lipid metabolism</keyword>
<dbReference type="InterPro" id="IPR002641">
    <property type="entry name" value="PNPLA_dom"/>
</dbReference>
<evidence type="ECO:0000256" key="3">
    <source>
        <dbReference type="ARBA" id="ARBA00023098"/>
    </source>
</evidence>
<accession>A0AAN7W3L1</accession>
<feature type="short sequence motif" description="GXGXXG" evidence="4">
    <location>
        <begin position="16"/>
        <end position="21"/>
    </location>
</feature>
<proteinExistence type="predicted"/>
<evidence type="ECO:0000313" key="8">
    <source>
        <dbReference type="Proteomes" id="UP001310594"/>
    </source>
</evidence>
<protein>
    <recommendedName>
        <fullName evidence="6">PNPLA domain-containing protein</fullName>
    </recommendedName>
</protein>
<dbReference type="GO" id="GO:0047499">
    <property type="term" value="F:calcium-independent phospholipase A2 activity"/>
    <property type="evidence" value="ECO:0007669"/>
    <property type="project" value="TreeGrafter"/>
</dbReference>
<dbReference type="Gene3D" id="3.40.1090.10">
    <property type="entry name" value="Cytosolic phospholipase A2 catalytic domain"/>
    <property type="match status" value="1"/>
</dbReference>
<dbReference type="AlphaFoldDB" id="A0AAN7W3L1"/>
<reference evidence="7" key="1">
    <citation type="submission" date="2023-08" db="EMBL/GenBank/DDBJ databases">
        <title>Black Yeasts Isolated from many extreme environments.</title>
        <authorList>
            <person name="Coleine C."/>
            <person name="Stajich J.E."/>
            <person name="Selbmann L."/>
        </authorList>
    </citation>
    <scope>NUCLEOTIDE SEQUENCE</scope>
    <source>
        <strain evidence="7">CCFEE 5810</strain>
    </source>
</reference>
<feature type="active site" description="Proton acceptor" evidence="4">
    <location>
        <position position="210"/>
    </location>
</feature>
<dbReference type="PANTHER" id="PTHR24185">
    <property type="entry name" value="CALCIUM-INDEPENDENT PHOSPHOLIPASE A2-GAMMA"/>
    <property type="match status" value="1"/>
</dbReference>
<sequence>MDQHWSLPARVLCLDGGGVRGLSSLMILETVMNQIADDEKAEVDTLRPCDYFDLICGTSTGGVIAILLGRLRLTVLDAIKAYVTLSEQIFKDDRSVSIFKTGLRGSKGGESRFDAEILKKCVRDLVAKHCDNNPDARLHDPTVTVTERGNRPCHVAVLAVFSDGLDKPHLFKSYDRNETCTIWEAARATSAAPTFFDPIDIGLPPVRYLDAGLGFNNPAEVAFDEVGERWPGRRIGVFLSLGTGKETGIALTREASHFRFRKQADLVSAMMKLTTSAARTHDQMWKKFSRTGDRGSQVYFRLNVDGGLEKFGLQEWKRIGEMAGQTKAYLSGAQIQDEKKTCAVSIRRLSRRSKPFELSSKVFVPNHESEPDTDFRSMQYWYREPLCETGFPAGVQVDDIFVDGKTRPVGSEILSLRRVCNLMLRAEALGIVPGKYRVVWIFWFWAGRDHPLTSVGLNRCFSPKPGGTENSVYQRTFPPIKPNLQAPHPDSGFFHPWNLKLEVGQAKSSQNFMELGVDRNKHPIVAEHLLQPATHQQQVIDAGLWGTMKNTGWAEAMDIIVEVQADGYLAFLISLDWNDHPRWYGGMSFGGVRLEATMVRKPKGKNVKGPAGASAKVLDTALSTDLSRLSLAEPGGRSGGDPEEPSWPVDQLTRPTFSATHIYGIGSEQYCTGPQDGLLKFEHEDHTPPNFDVQWSSNHVPTTAHHHTLTAVKKKDGGRTLISWGTGRAHHDVFSADWCRKVMLVQHPLCPSDIVHLNAVNIKRLVDNLRDFQPKSDLENPLEGKAEGVVAARTREYQARQDSIDVLEMVLTEVERKSSNEVAKGEALQDEKPAIKTPNTQFDWMNAAAKSTIFSPGATCATGSGVSSSADMNSAAVTAPATADGSLDTALAEEYSTWAPHFWVCFCPYTTKGLVGHHVACECHEPPATTIGKPSLSPAVLIKQPSRDQPEAERKTTEQRLGRRKKRRDKQLMKSEPHEDAIRRLGIQLNKSEQKEIEFQQEAYEIRLEMKRTHDWELISSAEDERGRLKLKLARIEKQREGQILQSDDLRIQIDREETKLTIQKKVNQNLSRSG</sequence>
<dbReference type="EMBL" id="JAVRQU010000013">
    <property type="protein sequence ID" value="KAK5695890.1"/>
    <property type="molecule type" value="Genomic_DNA"/>
</dbReference>
<dbReference type="PROSITE" id="PS51635">
    <property type="entry name" value="PNPLA"/>
    <property type="match status" value="1"/>
</dbReference>
<evidence type="ECO:0000256" key="5">
    <source>
        <dbReference type="SAM" id="MobiDB-lite"/>
    </source>
</evidence>
<dbReference type="PANTHER" id="PTHR24185:SF1">
    <property type="entry name" value="CALCIUM-INDEPENDENT PHOSPHOLIPASE A2-GAMMA"/>
    <property type="match status" value="1"/>
</dbReference>
<comment type="caution">
    <text evidence="7">The sequence shown here is derived from an EMBL/GenBank/DDBJ whole genome shotgun (WGS) entry which is preliminary data.</text>
</comment>
<dbReference type="GO" id="GO:0019369">
    <property type="term" value="P:arachidonate metabolic process"/>
    <property type="evidence" value="ECO:0007669"/>
    <property type="project" value="TreeGrafter"/>
</dbReference>
<dbReference type="GO" id="GO:0016020">
    <property type="term" value="C:membrane"/>
    <property type="evidence" value="ECO:0007669"/>
    <property type="project" value="TreeGrafter"/>
</dbReference>
<feature type="domain" description="PNPLA" evidence="6">
    <location>
        <begin position="12"/>
        <end position="223"/>
    </location>
</feature>
<evidence type="ECO:0000256" key="2">
    <source>
        <dbReference type="ARBA" id="ARBA00022963"/>
    </source>
</evidence>
<name>A0AAN7W3L1_9PEZI</name>
<dbReference type="CDD" id="cd07216">
    <property type="entry name" value="Pat17_PNPLA8_PNPLA9_like3"/>
    <property type="match status" value="1"/>
</dbReference>
<keyword evidence="1 4" id="KW-0378">Hydrolase</keyword>
<feature type="compositionally biased region" description="Basic and acidic residues" evidence="5">
    <location>
        <begin position="945"/>
        <end position="961"/>
    </location>
</feature>
<evidence type="ECO:0000256" key="4">
    <source>
        <dbReference type="PROSITE-ProRule" id="PRU01161"/>
    </source>
</evidence>
<dbReference type="GO" id="GO:0046486">
    <property type="term" value="P:glycerolipid metabolic process"/>
    <property type="evidence" value="ECO:0007669"/>
    <property type="project" value="UniProtKB-ARBA"/>
</dbReference>
<comment type="caution">
    <text evidence="4">Lacks conserved residue(s) required for the propagation of feature annotation.</text>
</comment>
<dbReference type="SUPFAM" id="SSF52151">
    <property type="entry name" value="FabD/lysophospholipase-like"/>
    <property type="match status" value="1"/>
</dbReference>
<keyword evidence="2 4" id="KW-0442">Lipid degradation</keyword>
<dbReference type="Proteomes" id="UP001310594">
    <property type="component" value="Unassembled WGS sequence"/>
</dbReference>
<dbReference type="InterPro" id="IPR016035">
    <property type="entry name" value="Acyl_Trfase/lysoPLipase"/>
</dbReference>
<evidence type="ECO:0000259" key="6">
    <source>
        <dbReference type="PROSITE" id="PS51635"/>
    </source>
</evidence>
<feature type="region of interest" description="Disordered" evidence="5">
    <location>
        <begin position="942"/>
        <end position="978"/>
    </location>
</feature>
<gene>
    <name evidence="7" type="ORF">LTR97_008310</name>
</gene>
<evidence type="ECO:0000313" key="7">
    <source>
        <dbReference type="EMBL" id="KAK5695890.1"/>
    </source>
</evidence>
<feature type="region of interest" description="Disordered" evidence="5">
    <location>
        <begin position="630"/>
        <end position="651"/>
    </location>
</feature>